<reference evidence="2 3" key="1">
    <citation type="submission" date="2017-06" db="EMBL/GenBank/DDBJ databases">
        <authorList>
            <person name="Kim H.J."/>
            <person name="Triplett B.A."/>
        </authorList>
    </citation>
    <scope>NUCLEOTIDE SEQUENCE [LARGE SCALE GENOMIC DNA]</scope>
    <source>
        <strain evidence="2 3">DS15</strain>
    </source>
</reference>
<dbReference type="InterPro" id="IPR042230">
    <property type="entry name" value="CusF_sf"/>
</dbReference>
<keyword evidence="1" id="KW-0732">Signal</keyword>
<organism evidence="2 3">
    <name type="scientific">Sphingopyxis indica</name>
    <dbReference type="NCBI Taxonomy" id="436663"/>
    <lineage>
        <taxon>Bacteria</taxon>
        <taxon>Pseudomonadati</taxon>
        <taxon>Pseudomonadota</taxon>
        <taxon>Alphaproteobacteria</taxon>
        <taxon>Sphingomonadales</taxon>
        <taxon>Sphingomonadaceae</taxon>
        <taxon>Sphingopyxis</taxon>
    </lineage>
</organism>
<name>A0A239IT72_9SPHN</name>
<feature type="signal peptide" evidence="1">
    <location>
        <begin position="1"/>
        <end position="23"/>
    </location>
</feature>
<gene>
    <name evidence="2" type="ORF">SAMN06295955_108149</name>
</gene>
<dbReference type="EMBL" id="FZPA01000008">
    <property type="protein sequence ID" value="SNS96791.1"/>
    <property type="molecule type" value="Genomic_DNA"/>
</dbReference>
<evidence type="ECO:0000256" key="1">
    <source>
        <dbReference type="SAM" id="SignalP"/>
    </source>
</evidence>
<dbReference type="Proteomes" id="UP000198339">
    <property type="component" value="Unassembled WGS sequence"/>
</dbReference>
<sequence length="135" mass="13619">MKPLTLAAMLGLAALLAACGQKAETDDAAANTTAEATGKMDAMASNMSGDMGNMEMPMAGSAKMAKGAGTVTAVDKSAGTITLDHGPIAEADWPAMTMAFKAKPELLDSVKVGDKVAFDLALNGNAGEVTAIQKQ</sequence>
<dbReference type="PROSITE" id="PS51257">
    <property type="entry name" value="PROKAR_LIPOPROTEIN"/>
    <property type="match status" value="1"/>
</dbReference>
<dbReference type="RefSeq" id="WP_170935541.1">
    <property type="nucleotide sequence ID" value="NZ_FZPA01000008.1"/>
</dbReference>
<dbReference type="AlphaFoldDB" id="A0A239IT72"/>
<dbReference type="InterPro" id="IPR021647">
    <property type="entry name" value="CusF_Ec"/>
</dbReference>
<dbReference type="Gene3D" id="2.40.50.320">
    <property type="entry name" value="Copper binding periplasmic protein CusF"/>
    <property type="match status" value="1"/>
</dbReference>
<evidence type="ECO:0000313" key="2">
    <source>
        <dbReference type="EMBL" id="SNS96791.1"/>
    </source>
</evidence>
<protein>
    <submittedName>
        <fullName evidence="2">Cu and Ag efflux protein CusF</fullName>
    </submittedName>
</protein>
<feature type="chain" id="PRO_5013009178" evidence="1">
    <location>
        <begin position="24"/>
        <end position="135"/>
    </location>
</feature>
<keyword evidence="3" id="KW-1185">Reference proteome</keyword>
<evidence type="ECO:0000313" key="3">
    <source>
        <dbReference type="Proteomes" id="UP000198339"/>
    </source>
</evidence>
<dbReference type="Pfam" id="PF11604">
    <property type="entry name" value="CusF_Ec"/>
    <property type="match status" value="1"/>
</dbReference>
<proteinExistence type="predicted"/>
<accession>A0A239IT72</accession>